<gene>
    <name evidence="1" type="ORF">AKO1_009176</name>
</gene>
<name>A0AAW2ZL30_9EUKA</name>
<dbReference type="GO" id="GO:0004386">
    <property type="term" value="F:helicase activity"/>
    <property type="evidence" value="ECO:0007669"/>
    <property type="project" value="UniProtKB-KW"/>
</dbReference>
<dbReference type="Gene3D" id="3.40.50.300">
    <property type="entry name" value="P-loop containing nucleotide triphosphate hydrolases"/>
    <property type="match status" value="1"/>
</dbReference>
<keyword evidence="1" id="KW-0547">Nucleotide-binding</keyword>
<keyword evidence="1" id="KW-0347">Helicase</keyword>
<organism evidence="1 2">
    <name type="scientific">Acrasis kona</name>
    <dbReference type="NCBI Taxonomy" id="1008807"/>
    <lineage>
        <taxon>Eukaryota</taxon>
        <taxon>Discoba</taxon>
        <taxon>Heterolobosea</taxon>
        <taxon>Tetramitia</taxon>
        <taxon>Eutetramitia</taxon>
        <taxon>Acrasidae</taxon>
        <taxon>Acrasis</taxon>
    </lineage>
</organism>
<protein>
    <submittedName>
        <fullName evidence="1">ATP-dependent RNA helicase HAS1</fullName>
    </submittedName>
</protein>
<dbReference type="Proteomes" id="UP001431209">
    <property type="component" value="Unassembled WGS sequence"/>
</dbReference>
<accession>A0AAW2ZL30</accession>
<proteinExistence type="predicted"/>
<keyword evidence="2" id="KW-1185">Reference proteome</keyword>
<dbReference type="InterPro" id="IPR027417">
    <property type="entry name" value="P-loop_NTPase"/>
</dbReference>
<reference evidence="1 2" key="1">
    <citation type="submission" date="2024-03" db="EMBL/GenBank/DDBJ databases">
        <title>The Acrasis kona genome and developmental transcriptomes reveal deep origins of eukaryotic multicellular pathways.</title>
        <authorList>
            <person name="Sheikh S."/>
            <person name="Fu C.-J."/>
            <person name="Brown M.W."/>
            <person name="Baldauf S.L."/>
        </authorList>
    </citation>
    <scope>NUCLEOTIDE SEQUENCE [LARGE SCALE GENOMIC DNA]</scope>
    <source>
        <strain evidence="1 2">ATCC MYA-3509</strain>
    </source>
</reference>
<evidence type="ECO:0000313" key="1">
    <source>
        <dbReference type="EMBL" id="KAL0489426.1"/>
    </source>
</evidence>
<comment type="caution">
    <text evidence="1">The sequence shown here is derived from an EMBL/GenBank/DDBJ whole genome shotgun (WGS) entry which is preliminary data.</text>
</comment>
<dbReference type="AlphaFoldDB" id="A0AAW2ZL30"/>
<feature type="non-terminal residue" evidence="1">
    <location>
        <position position="51"/>
    </location>
</feature>
<keyword evidence="1" id="KW-0378">Hydrolase</keyword>
<keyword evidence="1" id="KW-0067">ATP-binding</keyword>
<sequence length="51" mass="5993">MNSRCYKRESIILIACPSSLRFEKCIQKKRSIFNQVTHLVLDEADHLLSTR</sequence>
<dbReference type="EMBL" id="JAOPGA020001558">
    <property type="protein sequence ID" value="KAL0489426.1"/>
    <property type="molecule type" value="Genomic_DNA"/>
</dbReference>
<evidence type="ECO:0000313" key="2">
    <source>
        <dbReference type="Proteomes" id="UP001431209"/>
    </source>
</evidence>